<dbReference type="AlphaFoldDB" id="A0A2P6VI00"/>
<feature type="chain" id="PRO_5015110279" evidence="1">
    <location>
        <begin position="31"/>
        <end position="458"/>
    </location>
</feature>
<accession>A0A2P6VI00</accession>
<dbReference type="Proteomes" id="UP000239649">
    <property type="component" value="Unassembled WGS sequence"/>
</dbReference>
<sequence length="458" mass="45007">MWRRQGLFPAACSLPLLLAALLIATRGASALSSAGDGAALHRAAAAVRAGGGDARAAAAFATLVADLLRGLTNRTDAAAGAAAATLRRPASLTTDKSSWQVLGGAMTRSAVAELAVAHTATSSYAAFAGVAGAPGGVLRLIGSRWVGLLELPAHISRVALVVSSAGYPCIAFVVARKQGGEALAARCPGLGLDGEVPLAPAASAAHTTIDAVALALDAHHRPVIAATYTAVGVRAAAVRAYSPASRSWAAVGQPLPAWGADLALAVAPDGAALVALADSRHGGALSLLRCDSLAASGWEELGSGVSVGAALAIRLALRPGGAGGDVLAAWMDDAEGLGAAEYGAASGTWRQLGAAPSVAADWVPLEGGLALGLGPEGAPLVAVARYTPDLAGCLVSLLQHNGSSWALAGGDAAAHSGVLPLARVAGVPALTLDAGGAPVLSLVHGAGAAAVHRWQPQR</sequence>
<name>A0A2P6VI00_9CHLO</name>
<protein>
    <submittedName>
        <fullName evidence="2">Cellulosome-anchoring</fullName>
    </submittedName>
</protein>
<feature type="signal peptide" evidence="1">
    <location>
        <begin position="1"/>
        <end position="30"/>
    </location>
</feature>
<organism evidence="2 3">
    <name type="scientific">Micractinium conductrix</name>
    <dbReference type="NCBI Taxonomy" id="554055"/>
    <lineage>
        <taxon>Eukaryota</taxon>
        <taxon>Viridiplantae</taxon>
        <taxon>Chlorophyta</taxon>
        <taxon>core chlorophytes</taxon>
        <taxon>Trebouxiophyceae</taxon>
        <taxon>Chlorellales</taxon>
        <taxon>Chlorellaceae</taxon>
        <taxon>Chlorella clade</taxon>
        <taxon>Micractinium</taxon>
    </lineage>
</organism>
<gene>
    <name evidence="2" type="ORF">C2E20_3016</name>
</gene>
<dbReference type="EMBL" id="LHPF02000006">
    <property type="protein sequence ID" value="PSC73723.1"/>
    <property type="molecule type" value="Genomic_DNA"/>
</dbReference>
<keyword evidence="3" id="KW-1185">Reference proteome</keyword>
<keyword evidence="1" id="KW-0732">Signal</keyword>
<evidence type="ECO:0000313" key="3">
    <source>
        <dbReference type="Proteomes" id="UP000239649"/>
    </source>
</evidence>
<proteinExistence type="predicted"/>
<comment type="caution">
    <text evidence="2">The sequence shown here is derived from an EMBL/GenBank/DDBJ whole genome shotgun (WGS) entry which is preliminary data.</text>
</comment>
<evidence type="ECO:0000256" key="1">
    <source>
        <dbReference type="SAM" id="SignalP"/>
    </source>
</evidence>
<reference evidence="2 3" key="1">
    <citation type="journal article" date="2018" name="Plant J.">
        <title>Genome sequences of Chlorella sorokiniana UTEX 1602 and Micractinium conductrix SAG 241.80: implications to maltose excretion by a green alga.</title>
        <authorList>
            <person name="Arriola M.B."/>
            <person name="Velmurugan N."/>
            <person name="Zhang Y."/>
            <person name="Plunkett M.H."/>
            <person name="Hondzo H."/>
            <person name="Barney B.M."/>
        </authorList>
    </citation>
    <scope>NUCLEOTIDE SEQUENCE [LARGE SCALE GENOMIC DNA]</scope>
    <source>
        <strain evidence="2 3">SAG 241.80</strain>
    </source>
</reference>
<evidence type="ECO:0000313" key="2">
    <source>
        <dbReference type="EMBL" id="PSC73723.1"/>
    </source>
</evidence>